<evidence type="ECO:0000256" key="4">
    <source>
        <dbReference type="ARBA" id="ARBA00022741"/>
    </source>
</evidence>
<accession>A0A8T7M027</accession>
<dbReference type="HAMAP" id="MF_00022">
    <property type="entry name" value="Glu_tRNA_synth_type1"/>
    <property type="match status" value="1"/>
</dbReference>
<dbReference type="InterPro" id="IPR004527">
    <property type="entry name" value="Glu-tRNA-ligase_bac/mito"/>
</dbReference>
<feature type="domain" description="Glutamyl/glutaminyl-tRNA synthetase class Ib catalytic" evidence="10">
    <location>
        <begin position="10"/>
        <end position="327"/>
    </location>
</feature>
<dbReference type="RefSeq" id="WP_341469001.1">
    <property type="nucleotide sequence ID" value="NZ_CP128399.1"/>
</dbReference>
<name>A0A8T7M027_9CHLR</name>
<evidence type="ECO:0000256" key="8">
    <source>
        <dbReference type="ARBA" id="ARBA00023146"/>
    </source>
</evidence>
<keyword evidence="4 9" id="KW-0547">Nucleotide-binding</keyword>
<dbReference type="PANTHER" id="PTHR43311:SF2">
    <property type="entry name" value="GLUTAMATE--TRNA LIGASE, MITOCHONDRIAL-RELATED"/>
    <property type="match status" value="1"/>
</dbReference>
<proteinExistence type="inferred from homology"/>
<dbReference type="InterPro" id="IPR049940">
    <property type="entry name" value="GluQ/Sye"/>
</dbReference>
<gene>
    <name evidence="9 13" type="primary">gltX</name>
    <name evidence="12" type="ORF">HXX08_05045</name>
    <name evidence="13" type="ORF">OZ401_000357</name>
</gene>
<dbReference type="AlphaFoldDB" id="A0A8T7M027"/>
<sequence length="507" mass="57277">MTTDVARPARTRYAPSPTGYPHIGNLRTAVFAFLLARKTGGQFILRIEDTDQKRKVEGSLDAIRDSLNWLGIDYDEGPDKGGPHSPYFQSERLPFYQSYARQLIEQGNAYYCYCSPERLEAVNKTRQAQKVPPGYDRHCRNISQEERQAALDAGIKPVVRFRVPLEGKTSYNDYLRGTISFDNSTINDQVILKSDGFPTYHLAYMVDDYLMGVTHVMRGQEWIPSVPLHILLYKALNFPIPILVHVPLILNPPGEKGKLSKRNSAVSVVEYRKAGYVAEALLNYLVLLGWSYDDKTEIFTLPELIEKFEINRIQTTDARFSPEKLEWINAYYINHILSEEDFARRCLPFLTEAGLLTQEEAENVESDQVRWRYIVEACRLAKDKAKTLLEVAPEVDFAFKNAESLEYPAEDLIGKNDGKEGAIRVLGGIIAKLKAISASAYSDRDLLLAALDEVAAELELKRGQVLWCPRVALSGKTRSPGCPEMFILLGVEESVKRMELAISKLKG</sequence>
<dbReference type="SUPFAM" id="SSF48163">
    <property type="entry name" value="An anticodon-binding domain of class I aminoacyl-tRNA synthetases"/>
    <property type="match status" value="1"/>
</dbReference>
<dbReference type="Gene3D" id="3.40.50.620">
    <property type="entry name" value="HUPs"/>
    <property type="match status" value="1"/>
</dbReference>
<evidence type="ECO:0000313" key="13">
    <source>
        <dbReference type="EMBL" id="WJW67106.1"/>
    </source>
</evidence>
<evidence type="ECO:0000313" key="15">
    <source>
        <dbReference type="Proteomes" id="UP001431572"/>
    </source>
</evidence>
<dbReference type="PROSITE" id="PS00178">
    <property type="entry name" value="AA_TRNA_LIGASE_I"/>
    <property type="match status" value="1"/>
</dbReference>
<dbReference type="InterPro" id="IPR020058">
    <property type="entry name" value="Glu/Gln-tRNA-synth_Ib_cat-dom"/>
</dbReference>
<dbReference type="Proteomes" id="UP001431572">
    <property type="component" value="Chromosome 1"/>
</dbReference>
<dbReference type="SUPFAM" id="SSF52374">
    <property type="entry name" value="Nucleotidylyl transferase"/>
    <property type="match status" value="1"/>
</dbReference>
<feature type="short sequence motif" description="'HIGH' region" evidence="9">
    <location>
        <begin position="15"/>
        <end position="25"/>
    </location>
</feature>
<evidence type="ECO:0000256" key="1">
    <source>
        <dbReference type="ARBA" id="ARBA00007894"/>
    </source>
</evidence>
<dbReference type="GO" id="GO:0005524">
    <property type="term" value="F:ATP binding"/>
    <property type="evidence" value="ECO:0007669"/>
    <property type="project" value="UniProtKB-UniRule"/>
</dbReference>
<evidence type="ECO:0000313" key="14">
    <source>
        <dbReference type="Proteomes" id="UP000521676"/>
    </source>
</evidence>
<evidence type="ECO:0000256" key="3">
    <source>
        <dbReference type="ARBA" id="ARBA00022723"/>
    </source>
</evidence>
<feature type="domain" description="Aminoacyl-tRNA synthetase class I anticodon-binding" evidence="11">
    <location>
        <begin position="342"/>
        <end position="502"/>
    </location>
</feature>
<comment type="subunit">
    <text evidence="9">Monomer.</text>
</comment>
<keyword evidence="5" id="KW-0862">Zinc</keyword>
<comment type="function">
    <text evidence="9">Catalyzes the attachment of glutamate to tRNA(Glu) in a two-step reaction: glutamate is first activated by ATP to form Glu-AMP and then transferred to the acceptor end of tRNA(Glu).</text>
</comment>
<dbReference type="FunFam" id="3.40.50.620:FF:000045">
    <property type="entry name" value="Glutamate--tRNA ligase, mitochondrial"/>
    <property type="match status" value="1"/>
</dbReference>
<comment type="subcellular location">
    <subcellularLocation>
        <location evidence="9">Cytoplasm</location>
    </subcellularLocation>
</comment>
<dbReference type="InterPro" id="IPR033910">
    <property type="entry name" value="GluRS_core"/>
</dbReference>
<dbReference type="GO" id="GO:0000049">
    <property type="term" value="F:tRNA binding"/>
    <property type="evidence" value="ECO:0007669"/>
    <property type="project" value="InterPro"/>
</dbReference>
<keyword evidence="9" id="KW-0963">Cytoplasm</keyword>
<evidence type="ECO:0000259" key="11">
    <source>
        <dbReference type="Pfam" id="PF19269"/>
    </source>
</evidence>
<evidence type="ECO:0000256" key="6">
    <source>
        <dbReference type="ARBA" id="ARBA00022840"/>
    </source>
</evidence>
<keyword evidence="8 9" id="KW-0030">Aminoacyl-tRNA synthetase</keyword>
<dbReference type="Gene3D" id="1.10.10.350">
    <property type="match status" value="1"/>
</dbReference>
<evidence type="ECO:0000259" key="10">
    <source>
        <dbReference type="Pfam" id="PF00749"/>
    </source>
</evidence>
<dbReference type="NCBIfam" id="TIGR00464">
    <property type="entry name" value="gltX_bact"/>
    <property type="match status" value="1"/>
</dbReference>
<dbReference type="InterPro" id="IPR014729">
    <property type="entry name" value="Rossmann-like_a/b/a_fold"/>
</dbReference>
<dbReference type="EMBL" id="JACATZ010000001">
    <property type="protein sequence ID" value="NWJ45229.1"/>
    <property type="molecule type" value="Genomic_DNA"/>
</dbReference>
<dbReference type="Pfam" id="PF00749">
    <property type="entry name" value="tRNA-synt_1c"/>
    <property type="match status" value="1"/>
</dbReference>
<dbReference type="GO" id="GO:0008270">
    <property type="term" value="F:zinc ion binding"/>
    <property type="evidence" value="ECO:0007669"/>
    <property type="project" value="InterPro"/>
</dbReference>
<evidence type="ECO:0000313" key="12">
    <source>
        <dbReference type="EMBL" id="NWJ45229.1"/>
    </source>
</evidence>
<reference evidence="12 14" key="1">
    <citation type="submission" date="2020-06" db="EMBL/GenBank/DDBJ databases">
        <title>Anoxygenic phototrophic Chloroflexota member uses a Type I reaction center.</title>
        <authorList>
            <person name="Tsuji J.M."/>
            <person name="Shaw N.A."/>
            <person name="Nagashima S."/>
            <person name="Venkiteswaran J."/>
            <person name="Schiff S.L."/>
            <person name="Hanada S."/>
            <person name="Tank M."/>
            <person name="Neufeld J.D."/>
        </authorList>
    </citation>
    <scope>NUCLEOTIDE SEQUENCE [LARGE SCALE GENOMIC DNA]</scope>
    <source>
        <strain evidence="12">L227-S17</strain>
    </source>
</reference>
<keyword evidence="3" id="KW-0479">Metal-binding</keyword>
<comment type="similarity">
    <text evidence="1 9">Belongs to the class-I aminoacyl-tRNA synthetase family. Glutamate--tRNA ligase type 1 subfamily.</text>
</comment>
<evidence type="ECO:0000256" key="5">
    <source>
        <dbReference type="ARBA" id="ARBA00022833"/>
    </source>
</evidence>
<evidence type="ECO:0000256" key="2">
    <source>
        <dbReference type="ARBA" id="ARBA00022598"/>
    </source>
</evidence>
<dbReference type="EMBL" id="CP128399">
    <property type="protein sequence ID" value="WJW67106.1"/>
    <property type="molecule type" value="Genomic_DNA"/>
</dbReference>
<dbReference type="InterPro" id="IPR020751">
    <property type="entry name" value="aa-tRNA-synth_I_codon-bd_sub2"/>
</dbReference>
<feature type="binding site" evidence="9">
    <location>
        <position position="261"/>
    </location>
    <ligand>
        <name>ATP</name>
        <dbReference type="ChEBI" id="CHEBI:30616"/>
    </ligand>
</feature>
<dbReference type="PRINTS" id="PR00987">
    <property type="entry name" value="TRNASYNTHGLU"/>
</dbReference>
<dbReference type="EC" id="6.1.1.17" evidence="9"/>
<dbReference type="InterPro" id="IPR045462">
    <property type="entry name" value="aa-tRNA-synth_I_cd-bd"/>
</dbReference>
<dbReference type="InterPro" id="IPR000924">
    <property type="entry name" value="Glu/Gln-tRNA-synth"/>
</dbReference>
<dbReference type="GO" id="GO:0005737">
    <property type="term" value="C:cytoplasm"/>
    <property type="evidence" value="ECO:0007669"/>
    <property type="project" value="UniProtKB-SubCell"/>
</dbReference>
<feature type="short sequence motif" description="'KMSKS' region" evidence="9">
    <location>
        <begin position="258"/>
        <end position="262"/>
    </location>
</feature>
<keyword evidence="7 9" id="KW-0648">Protein biosynthesis</keyword>
<evidence type="ECO:0000256" key="7">
    <source>
        <dbReference type="ARBA" id="ARBA00022917"/>
    </source>
</evidence>
<organism evidence="12 14">
    <name type="scientific">Candidatus Chlorohelix allophototropha</name>
    <dbReference type="NCBI Taxonomy" id="3003348"/>
    <lineage>
        <taxon>Bacteria</taxon>
        <taxon>Bacillati</taxon>
        <taxon>Chloroflexota</taxon>
        <taxon>Chloroflexia</taxon>
        <taxon>Candidatus Chloroheliales</taxon>
        <taxon>Candidatus Chloroheliaceae</taxon>
        <taxon>Candidatus Chlorohelix</taxon>
    </lineage>
</organism>
<dbReference type="GO" id="GO:0004818">
    <property type="term" value="F:glutamate-tRNA ligase activity"/>
    <property type="evidence" value="ECO:0007669"/>
    <property type="project" value="UniProtKB-UniRule"/>
</dbReference>
<keyword evidence="15" id="KW-1185">Reference proteome</keyword>
<reference evidence="13" key="2">
    <citation type="journal article" date="2024" name="Nature">
        <title>Anoxygenic phototroph of the Chloroflexota uses a type I reaction centre.</title>
        <authorList>
            <person name="Tsuji J.M."/>
            <person name="Shaw N.A."/>
            <person name="Nagashima S."/>
            <person name="Venkiteswaran J.J."/>
            <person name="Schiff S.L."/>
            <person name="Watanabe T."/>
            <person name="Fukui M."/>
            <person name="Hanada S."/>
            <person name="Tank M."/>
            <person name="Neufeld J.D."/>
        </authorList>
    </citation>
    <scope>NUCLEOTIDE SEQUENCE</scope>
    <source>
        <strain evidence="13">L227-S17</strain>
    </source>
</reference>
<dbReference type="InterPro" id="IPR001412">
    <property type="entry name" value="aa-tRNA-synth_I_CS"/>
</dbReference>
<protein>
    <recommendedName>
        <fullName evidence="9">Glutamate--tRNA ligase</fullName>
        <ecNumber evidence="9">6.1.1.17</ecNumber>
    </recommendedName>
    <alternativeName>
        <fullName evidence="9">Glutamyl-tRNA synthetase</fullName>
        <shortName evidence="9">GluRS</shortName>
    </alternativeName>
</protein>
<dbReference type="GO" id="GO:0006424">
    <property type="term" value="P:glutamyl-tRNA aminoacylation"/>
    <property type="evidence" value="ECO:0007669"/>
    <property type="project" value="UniProtKB-UniRule"/>
</dbReference>
<comment type="caution">
    <text evidence="9">Lacks conserved residue(s) required for the propagation of feature annotation.</text>
</comment>
<dbReference type="PANTHER" id="PTHR43311">
    <property type="entry name" value="GLUTAMATE--TRNA LIGASE"/>
    <property type="match status" value="1"/>
</dbReference>
<keyword evidence="2 9" id="KW-0436">Ligase</keyword>
<evidence type="ECO:0000256" key="9">
    <source>
        <dbReference type="HAMAP-Rule" id="MF_00022"/>
    </source>
</evidence>
<comment type="catalytic activity">
    <reaction evidence="9">
        <text>tRNA(Glu) + L-glutamate + ATP = L-glutamyl-tRNA(Glu) + AMP + diphosphate</text>
        <dbReference type="Rhea" id="RHEA:23540"/>
        <dbReference type="Rhea" id="RHEA-COMP:9663"/>
        <dbReference type="Rhea" id="RHEA-COMP:9680"/>
        <dbReference type="ChEBI" id="CHEBI:29985"/>
        <dbReference type="ChEBI" id="CHEBI:30616"/>
        <dbReference type="ChEBI" id="CHEBI:33019"/>
        <dbReference type="ChEBI" id="CHEBI:78442"/>
        <dbReference type="ChEBI" id="CHEBI:78520"/>
        <dbReference type="ChEBI" id="CHEBI:456215"/>
        <dbReference type="EC" id="6.1.1.17"/>
    </reaction>
</comment>
<dbReference type="Proteomes" id="UP000521676">
    <property type="component" value="Unassembled WGS sequence"/>
</dbReference>
<keyword evidence="6 9" id="KW-0067">ATP-binding</keyword>
<dbReference type="InterPro" id="IPR008925">
    <property type="entry name" value="aa_tRNA-synth_I_cd-bd_sf"/>
</dbReference>
<dbReference type="CDD" id="cd00808">
    <property type="entry name" value="GluRS_core"/>
    <property type="match status" value="1"/>
</dbReference>
<dbReference type="Pfam" id="PF19269">
    <property type="entry name" value="Anticodon_2"/>
    <property type="match status" value="1"/>
</dbReference>